<protein>
    <submittedName>
        <fullName evidence="2">Uncharacterized protein</fullName>
    </submittedName>
</protein>
<accession>A0A8T0EYV5</accession>
<dbReference type="EMBL" id="JABXBU010001863">
    <property type="protein sequence ID" value="KAF8782941.1"/>
    <property type="molecule type" value="Genomic_DNA"/>
</dbReference>
<comment type="caution">
    <text evidence="2">The sequence shown here is derived from an EMBL/GenBank/DDBJ whole genome shotgun (WGS) entry which is preliminary data.</text>
</comment>
<gene>
    <name evidence="2" type="ORF">HNY73_013170</name>
</gene>
<feature type="region of interest" description="Disordered" evidence="1">
    <location>
        <begin position="1"/>
        <end position="26"/>
    </location>
</feature>
<reference evidence="2" key="1">
    <citation type="journal article" date="2020" name="bioRxiv">
        <title>Chromosome-level reference genome of the European wasp spider Argiope bruennichi: a resource for studies on range expansion and evolutionary adaptation.</title>
        <authorList>
            <person name="Sheffer M.M."/>
            <person name="Hoppe A."/>
            <person name="Krehenwinkel H."/>
            <person name="Uhl G."/>
            <person name="Kuss A.W."/>
            <person name="Jensen L."/>
            <person name="Jensen C."/>
            <person name="Gillespie R.G."/>
            <person name="Hoff K.J."/>
            <person name="Prost S."/>
        </authorList>
    </citation>
    <scope>NUCLEOTIDE SEQUENCE</scope>
</reference>
<evidence type="ECO:0000313" key="2">
    <source>
        <dbReference type="EMBL" id="KAF8782941.1"/>
    </source>
</evidence>
<evidence type="ECO:0000256" key="1">
    <source>
        <dbReference type="SAM" id="MobiDB-lite"/>
    </source>
</evidence>
<feature type="compositionally biased region" description="Polar residues" evidence="1">
    <location>
        <begin position="1"/>
        <end position="15"/>
    </location>
</feature>
<organism evidence="2 3">
    <name type="scientific">Argiope bruennichi</name>
    <name type="common">Wasp spider</name>
    <name type="synonym">Aranea bruennichi</name>
    <dbReference type="NCBI Taxonomy" id="94029"/>
    <lineage>
        <taxon>Eukaryota</taxon>
        <taxon>Metazoa</taxon>
        <taxon>Ecdysozoa</taxon>
        <taxon>Arthropoda</taxon>
        <taxon>Chelicerata</taxon>
        <taxon>Arachnida</taxon>
        <taxon>Araneae</taxon>
        <taxon>Araneomorphae</taxon>
        <taxon>Entelegynae</taxon>
        <taxon>Araneoidea</taxon>
        <taxon>Araneidae</taxon>
        <taxon>Argiope</taxon>
    </lineage>
</organism>
<reference evidence="2" key="2">
    <citation type="submission" date="2020-06" db="EMBL/GenBank/DDBJ databases">
        <authorList>
            <person name="Sheffer M."/>
        </authorList>
    </citation>
    <scope>NUCLEOTIDE SEQUENCE</scope>
</reference>
<sequence>MQSFPQDTSTGNGPDSTPVAATPLTAQKERLIFQPRNKLTRDESSLIRISVLDHELQLLANVLVKKRPCRRWLHENYAALQPSLTQSSLPAY</sequence>
<dbReference type="AlphaFoldDB" id="A0A8T0EYV5"/>
<name>A0A8T0EYV5_ARGBR</name>
<evidence type="ECO:0000313" key="3">
    <source>
        <dbReference type="Proteomes" id="UP000807504"/>
    </source>
</evidence>
<keyword evidence="3" id="KW-1185">Reference proteome</keyword>
<proteinExistence type="predicted"/>
<dbReference type="Proteomes" id="UP000807504">
    <property type="component" value="Unassembled WGS sequence"/>
</dbReference>